<keyword evidence="1" id="KW-1133">Transmembrane helix</keyword>
<keyword evidence="1" id="KW-0812">Transmembrane</keyword>
<name>A0A9W6SJ41_9ACTN</name>
<dbReference type="Proteomes" id="UP001165079">
    <property type="component" value="Unassembled WGS sequence"/>
</dbReference>
<dbReference type="EMBL" id="BSTX01000001">
    <property type="protein sequence ID" value="GLZ76933.1"/>
    <property type="molecule type" value="Genomic_DNA"/>
</dbReference>
<keyword evidence="1" id="KW-0472">Membrane</keyword>
<protein>
    <submittedName>
        <fullName evidence="2">Uncharacterized protein</fullName>
    </submittedName>
</protein>
<evidence type="ECO:0000313" key="3">
    <source>
        <dbReference type="Proteomes" id="UP001165079"/>
    </source>
</evidence>
<accession>A0A9W6SJ41</accession>
<organism evidence="2 3">
    <name type="scientific">Actinorhabdospora filicis</name>
    <dbReference type="NCBI Taxonomy" id="1785913"/>
    <lineage>
        <taxon>Bacteria</taxon>
        <taxon>Bacillati</taxon>
        <taxon>Actinomycetota</taxon>
        <taxon>Actinomycetes</taxon>
        <taxon>Micromonosporales</taxon>
        <taxon>Micromonosporaceae</taxon>
        <taxon>Actinorhabdospora</taxon>
    </lineage>
</organism>
<evidence type="ECO:0000313" key="2">
    <source>
        <dbReference type="EMBL" id="GLZ76933.1"/>
    </source>
</evidence>
<evidence type="ECO:0000256" key="1">
    <source>
        <dbReference type="SAM" id="Phobius"/>
    </source>
</evidence>
<comment type="caution">
    <text evidence="2">The sequence shown here is derived from an EMBL/GenBank/DDBJ whole genome shotgun (WGS) entry which is preliminary data.</text>
</comment>
<sequence length="97" mass="9628">MCLAIAVPGAAMLTMVGILAPMSSDGCGTTADGFICTVAGQWTILLVPLAMAGVALLAPIIGLAVRARRPSPIPGALALLALVIGFGTIWAIAATAR</sequence>
<feature type="transmembrane region" description="Helical" evidence="1">
    <location>
        <begin position="41"/>
        <end position="65"/>
    </location>
</feature>
<proteinExistence type="predicted"/>
<gene>
    <name evidence="2" type="ORF">Afil01_17400</name>
</gene>
<dbReference type="AlphaFoldDB" id="A0A9W6SJ41"/>
<feature type="transmembrane region" description="Helical" evidence="1">
    <location>
        <begin position="77"/>
        <end position="96"/>
    </location>
</feature>
<reference evidence="2" key="1">
    <citation type="submission" date="2023-03" db="EMBL/GenBank/DDBJ databases">
        <title>Actinorhabdospora filicis NBRC 111898.</title>
        <authorList>
            <person name="Ichikawa N."/>
            <person name="Sato H."/>
            <person name="Tonouchi N."/>
        </authorList>
    </citation>
    <scope>NUCLEOTIDE SEQUENCE</scope>
    <source>
        <strain evidence="2">NBRC 111898</strain>
    </source>
</reference>
<keyword evidence="3" id="KW-1185">Reference proteome</keyword>